<feature type="transmembrane region" description="Helical" evidence="7">
    <location>
        <begin position="80"/>
        <end position="101"/>
    </location>
</feature>
<dbReference type="InterPro" id="IPR001991">
    <property type="entry name" value="Na-dicarboxylate_symporter"/>
</dbReference>
<feature type="transmembrane region" description="Helical" evidence="7">
    <location>
        <begin position="113"/>
        <end position="139"/>
    </location>
</feature>
<organism evidence="8 9">
    <name type="scientific">Lysobacter capsici AZ78</name>
    <dbReference type="NCBI Taxonomy" id="1444315"/>
    <lineage>
        <taxon>Bacteria</taxon>
        <taxon>Pseudomonadati</taxon>
        <taxon>Pseudomonadota</taxon>
        <taxon>Gammaproteobacteria</taxon>
        <taxon>Lysobacterales</taxon>
        <taxon>Lysobacteraceae</taxon>
        <taxon>Lysobacter</taxon>
    </lineage>
</organism>
<proteinExistence type="predicted"/>
<feature type="transmembrane region" description="Helical" evidence="7">
    <location>
        <begin position="194"/>
        <end position="212"/>
    </location>
</feature>
<evidence type="ECO:0000256" key="5">
    <source>
        <dbReference type="ARBA" id="ARBA00022989"/>
    </source>
</evidence>
<evidence type="ECO:0000256" key="4">
    <source>
        <dbReference type="ARBA" id="ARBA00022692"/>
    </source>
</evidence>
<keyword evidence="3" id="KW-1003">Cell membrane</keyword>
<name>A0A120AGF2_9GAMM</name>
<keyword evidence="9" id="KW-1185">Reference proteome</keyword>
<evidence type="ECO:0000313" key="8">
    <source>
        <dbReference type="EMBL" id="KWS04492.1"/>
    </source>
</evidence>
<dbReference type="GO" id="GO:0005886">
    <property type="term" value="C:plasma membrane"/>
    <property type="evidence" value="ECO:0007669"/>
    <property type="project" value="UniProtKB-SubCell"/>
</dbReference>
<dbReference type="Proteomes" id="UP000023435">
    <property type="component" value="Unassembled WGS sequence"/>
</dbReference>
<evidence type="ECO:0000313" key="9">
    <source>
        <dbReference type="Proteomes" id="UP000023435"/>
    </source>
</evidence>
<dbReference type="Gene3D" id="1.10.3860.10">
    <property type="entry name" value="Sodium:dicarboxylate symporter"/>
    <property type="match status" value="1"/>
</dbReference>
<keyword evidence="4 7" id="KW-0812">Transmembrane</keyword>
<dbReference type="Pfam" id="PF00375">
    <property type="entry name" value="SDF"/>
    <property type="match status" value="1"/>
</dbReference>
<dbReference type="EMBL" id="JAJA02000001">
    <property type="protein sequence ID" value="KWS04492.1"/>
    <property type="molecule type" value="Genomic_DNA"/>
</dbReference>
<sequence length="459" mass="48203">MSDTASARKPLPLHWKMAIGFLTGLVLGLIVYAAGIGGATWAQLAGDACPAAAAGSDVAWQCRPLLKLFSETVTGPAGEIFLRLIFMLVIPLLFSALVMGVSEMGDIRSFGRVGWRTLGLTVVMSGLAVVLGLVMVNIFQPGAGVDPAQAQLMMSENAERAQSIVAGSSDAPKGIQMLVSIVPSNVIQAAADDAILAVMFFALMVGVGMVLTKSKGVDTLRDGIQGLFDISMTLIGLVIKLAPYAVFCFMFNLASQFGWDLLFKLAKYVAVVVAALAIHLFVIYSLALKFIGGRSPLEFFKGVQEAMVLAFSTASSNATLPTALRVAEDELKLPRRVSRFVLTVGATANQNGTALFEGVTVIFLAQFFGVDLTLGQQVMVMLVCILGGIGTAGVPSGSLPVVAMICAMVNVPPQGIGLILGVNHFLDMCRTTLNVTGDIAIAAMVSRGVEDPPAERLSD</sequence>
<reference evidence="8 9" key="1">
    <citation type="journal article" date="2014" name="Genome Announc.">
        <title>Draft Genome Sequence of Lysobacter capsici AZ78, a Bacterium Antagonistic to Plant-Pathogenic Oomycetes.</title>
        <authorList>
            <person name="Puopolo G."/>
            <person name="Sonego P."/>
            <person name="Engelen K."/>
            <person name="Pertot I."/>
        </authorList>
    </citation>
    <scope>NUCLEOTIDE SEQUENCE [LARGE SCALE GENOMIC DNA]</scope>
    <source>
        <strain evidence="8 9">AZ78</strain>
    </source>
</reference>
<keyword evidence="5 7" id="KW-1133">Transmembrane helix</keyword>
<evidence type="ECO:0000256" key="3">
    <source>
        <dbReference type="ARBA" id="ARBA00022475"/>
    </source>
</evidence>
<accession>A0A120AGF2</accession>
<feature type="transmembrane region" description="Helical" evidence="7">
    <location>
        <begin position="265"/>
        <end position="287"/>
    </location>
</feature>
<keyword evidence="2" id="KW-0813">Transport</keyword>
<protein>
    <submittedName>
        <fullName evidence="8">Sodium/glutamate symport protein</fullName>
    </submittedName>
</protein>
<evidence type="ECO:0000256" key="6">
    <source>
        <dbReference type="ARBA" id="ARBA00023136"/>
    </source>
</evidence>
<keyword evidence="6 7" id="KW-0472">Membrane</keyword>
<gene>
    <name evidence="8" type="ORF">AZ78_2041</name>
</gene>
<dbReference type="InterPro" id="IPR036458">
    <property type="entry name" value="Na:dicarbo_symporter_sf"/>
</dbReference>
<comment type="subcellular location">
    <subcellularLocation>
        <location evidence="1">Cell membrane</location>
        <topology evidence="1">Multi-pass membrane protein</topology>
    </subcellularLocation>
</comment>
<dbReference type="PRINTS" id="PR00173">
    <property type="entry name" value="EDTRNSPORT"/>
</dbReference>
<dbReference type="GO" id="GO:0006835">
    <property type="term" value="P:dicarboxylic acid transport"/>
    <property type="evidence" value="ECO:0007669"/>
    <property type="project" value="TreeGrafter"/>
</dbReference>
<dbReference type="OrthoDB" id="9766690at2"/>
<dbReference type="GO" id="GO:0015293">
    <property type="term" value="F:symporter activity"/>
    <property type="evidence" value="ECO:0007669"/>
    <property type="project" value="UniProtKB-KW"/>
</dbReference>
<evidence type="ECO:0000256" key="7">
    <source>
        <dbReference type="SAM" id="Phobius"/>
    </source>
</evidence>
<dbReference type="PANTHER" id="PTHR42865">
    <property type="entry name" value="PROTON/GLUTAMATE-ASPARTATE SYMPORTER"/>
    <property type="match status" value="1"/>
</dbReference>
<evidence type="ECO:0000256" key="1">
    <source>
        <dbReference type="ARBA" id="ARBA00004651"/>
    </source>
</evidence>
<comment type="caution">
    <text evidence="8">The sequence shown here is derived from an EMBL/GenBank/DDBJ whole genome shotgun (WGS) entry which is preliminary data.</text>
</comment>
<dbReference type="RefSeq" id="WP_036108719.1">
    <property type="nucleotide sequence ID" value="NZ_JAJA02000001.1"/>
</dbReference>
<dbReference type="SUPFAM" id="SSF118215">
    <property type="entry name" value="Proton glutamate symport protein"/>
    <property type="match status" value="1"/>
</dbReference>
<dbReference type="AlphaFoldDB" id="A0A120AGF2"/>
<dbReference type="PANTHER" id="PTHR42865:SF7">
    <property type="entry name" value="PROTON_GLUTAMATE-ASPARTATE SYMPORTER"/>
    <property type="match status" value="1"/>
</dbReference>
<evidence type="ECO:0000256" key="2">
    <source>
        <dbReference type="ARBA" id="ARBA00022448"/>
    </source>
</evidence>
<feature type="transmembrane region" description="Helical" evidence="7">
    <location>
        <begin position="233"/>
        <end position="253"/>
    </location>
</feature>